<organism evidence="2 3">
    <name type="scientific">Helianthus annuus</name>
    <name type="common">Common sunflower</name>
    <dbReference type="NCBI Taxonomy" id="4232"/>
    <lineage>
        <taxon>Eukaryota</taxon>
        <taxon>Viridiplantae</taxon>
        <taxon>Streptophyta</taxon>
        <taxon>Embryophyta</taxon>
        <taxon>Tracheophyta</taxon>
        <taxon>Spermatophyta</taxon>
        <taxon>Magnoliopsida</taxon>
        <taxon>eudicotyledons</taxon>
        <taxon>Gunneridae</taxon>
        <taxon>Pentapetalae</taxon>
        <taxon>asterids</taxon>
        <taxon>campanulids</taxon>
        <taxon>Asterales</taxon>
        <taxon>Asteraceae</taxon>
        <taxon>Asteroideae</taxon>
        <taxon>Heliantheae alliance</taxon>
        <taxon>Heliantheae</taxon>
        <taxon>Helianthus</taxon>
    </lineage>
</organism>
<proteinExistence type="predicted"/>
<sequence>MTTINMRKLMPDRLFLYYFCVDSMTYVGYSIHILGEIYFFFLNGKFGSLTDYWSIIVPPVEPPDHIHLH</sequence>
<evidence type="ECO:0000313" key="3">
    <source>
        <dbReference type="Proteomes" id="UP000215914"/>
    </source>
</evidence>
<gene>
    <name evidence="2" type="ORF">HanXRQr2_Chr17g0802291</name>
</gene>
<dbReference type="EMBL" id="MNCJ02000332">
    <property type="protein sequence ID" value="KAF5755393.1"/>
    <property type="molecule type" value="Genomic_DNA"/>
</dbReference>
<reference evidence="2" key="2">
    <citation type="submission" date="2020-06" db="EMBL/GenBank/DDBJ databases">
        <title>Helianthus annuus Genome sequencing and assembly Release 2.</title>
        <authorList>
            <person name="Gouzy J."/>
            <person name="Langlade N."/>
            <person name="Munos S."/>
        </authorList>
    </citation>
    <scope>NUCLEOTIDE SEQUENCE</scope>
    <source>
        <tissue evidence="2">Leaves</tissue>
    </source>
</reference>
<keyword evidence="1" id="KW-0812">Transmembrane</keyword>
<name>A0A9K3DJQ4_HELAN</name>
<protein>
    <submittedName>
        <fullName evidence="2">Uncharacterized protein</fullName>
    </submittedName>
</protein>
<keyword evidence="1" id="KW-0472">Membrane</keyword>
<keyword evidence="3" id="KW-1185">Reference proteome</keyword>
<dbReference type="Gramene" id="mRNA:HanXRQr2_Chr17g0802291">
    <property type="protein sequence ID" value="CDS:HanXRQr2_Chr17g0802291.1"/>
    <property type="gene ID" value="HanXRQr2_Chr17g0802291"/>
</dbReference>
<comment type="caution">
    <text evidence="2">The sequence shown here is derived from an EMBL/GenBank/DDBJ whole genome shotgun (WGS) entry which is preliminary data.</text>
</comment>
<dbReference type="Proteomes" id="UP000215914">
    <property type="component" value="Unassembled WGS sequence"/>
</dbReference>
<dbReference type="AlphaFoldDB" id="A0A9K3DJQ4"/>
<feature type="transmembrane region" description="Helical" evidence="1">
    <location>
        <begin position="15"/>
        <end position="41"/>
    </location>
</feature>
<accession>A0A9K3DJQ4</accession>
<keyword evidence="1" id="KW-1133">Transmembrane helix</keyword>
<reference evidence="2" key="1">
    <citation type="journal article" date="2017" name="Nature">
        <title>The sunflower genome provides insights into oil metabolism, flowering and Asterid evolution.</title>
        <authorList>
            <person name="Badouin H."/>
            <person name="Gouzy J."/>
            <person name="Grassa C.J."/>
            <person name="Murat F."/>
            <person name="Staton S.E."/>
            <person name="Cottret L."/>
            <person name="Lelandais-Briere C."/>
            <person name="Owens G.L."/>
            <person name="Carrere S."/>
            <person name="Mayjonade B."/>
            <person name="Legrand L."/>
            <person name="Gill N."/>
            <person name="Kane N.C."/>
            <person name="Bowers J.E."/>
            <person name="Hubner S."/>
            <person name="Bellec A."/>
            <person name="Berard A."/>
            <person name="Berges H."/>
            <person name="Blanchet N."/>
            <person name="Boniface M.C."/>
            <person name="Brunel D."/>
            <person name="Catrice O."/>
            <person name="Chaidir N."/>
            <person name="Claudel C."/>
            <person name="Donnadieu C."/>
            <person name="Faraut T."/>
            <person name="Fievet G."/>
            <person name="Helmstetter N."/>
            <person name="King M."/>
            <person name="Knapp S.J."/>
            <person name="Lai Z."/>
            <person name="Le Paslier M.C."/>
            <person name="Lippi Y."/>
            <person name="Lorenzon L."/>
            <person name="Mandel J.R."/>
            <person name="Marage G."/>
            <person name="Marchand G."/>
            <person name="Marquand E."/>
            <person name="Bret-Mestries E."/>
            <person name="Morien E."/>
            <person name="Nambeesan S."/>
            <person name="Nguyen T."/>
            <person name="Pegot-Espagnet P."/>
            <person name="Pouilly N."/>
            <person name="Raftis F."/>
            <person name="Sallet E."/>
            <person name="Schiex T."/>
            <person name="Thomas J."/>
            <person name="Vandecasteele C."/>
            <person name="Vares D."/>
            <person name="Vear F."/>
            <person name="Vautrin S."/>
            <person name="Crespi M."/>
            <person name="Mangin B."/>
            <person name="Burke J.M."/>
            <person name="Salse J."/>
            <person name="Munos S."/>
            <person name="Vincourt P."/>
            <person name="Rieseberg L.H."/>
            <person name="Langlade N.B."/>
        </authorList>
    </citation>
    <scope>NUCLEOTIDE SEQUENCE</scope>
    <source>
        <tissue evidence="2">Leaves</tissue>
    </source>
</reference>
<evidence type="ECO:0000313" key="2">
    <source>
        <dbReference type="EMBL" id="KAF5755393.1"/>
    </source>
</evidence>
<evidence type="ECO:0000256" key="1">
    <source>
        <dbReference type="SAM" id="Phobius"/>
    </source>
</evidence>